<dbReference type="AlphaFoldDB" id="A0A6I6FQU5"/>
<keyword evidence="3" id="KW-1185">Reference proteome</keyword>
<dbReference type="OrthoDB" id="4292422at2"/>
<dbReference type="Proteomes" id="UP000422572">
    <property type="component" value="Chromosome"/>
</dbReference>
<protein>
    <recommendedName>
        <fullName evidence="4">SUKH-4 family immunity protein</fullName>
    </recommendedName>
</protein>
<dbReference type="InterPro" id="IPR025851">
    <property type="entry name" value="SUKH-4"/>
</dbReference>
<dbReference type="RefSeq" id="WP_156695595.1">
    <property type="nucleotide sequence ID" value="NZ_CP034279.1"/>
</dbReference>
<proteinExistence type="predicted"/>
<dbReference type="EMBL" id="CP034279">
    <property type="protein sequence ID" value="QGV81859.1"/>
    <property type="molecule type" value="Genomic_DNA"/>
</dbReference>
<evidence type="ECO:0008006" key="4">
    <source>
        <dbReference type="Google" id="ProtNLM"/>
    </source>
</evidence>
<sequence length="438" mass="47939">MNEELDDVLADPARLLEADRASVRDHVAAGGGTGAVAREGREVFLQAEAIFGGAGVSRAEFASWLHFAATATGHEEFAKGVAKAEPGMPWRTVWACWRPANWFVAQPSLNGDYYQVHRRLHEGRLLIEVEDWRGRVRFDAETGARVRLPAVDELPEAPLPREALEAPELKQWNLTAPESWEGASVFAADGGRVRHLVHGVSGLAVLETDAEVLRDWPRGQGVDSASSERALPKTAPDVRRPTGPLTPDRVDEAFGERNVLRVPGDDLPEGLEHPAGRRHLRDIGLPAQWLCHTAQYETLPPGAMRSPTDDELPGDRLPAGVAARDLIAFGSAEYGELYVHRHDGSVHIWSNLHGPARAALVPLAPDLDVFTRVLEAVYRYSNACWHPYPVEGDQDAVAELFVDEIEGLAPGLFDRGTPCGEVWSWLYAGITELGVDGF</sequence>
<name>A0A6I6FQU5_9ACTN</name>
<gene>
    <name evidence="2" type="ORF">EIZ62_29075</name>
</gene>
<evidence type="ECO:0000313" key="3">
    <source>
        <dbReference type="Proteomes" id="UP000422572"/>
    </source>
</evidence>
<dbReference type="KEGG" id="sfic:EIZ62_29075"/>
<organism evidence="2 3">
    <name type="scientific">Streptomyces ficellus</name>
    <dbReference type="NCBI Taxonomy" id="1977088"/>
    <lineage>
        <taxon>Bacteria</taxon>
        <taxon>Bacillati</taxon>
        <taxon>Actinomycetota</taxon>
        <taxon>Actinomycetes</taxon>
        <taxon>Kitasatosporales</taxon>
        <taxon>Streptomycetaceae</taxon>
        <taxon>Streptomyces</taxon>
    </lineage>
</organism>
<dbReference type="Pfam" id="PF14435">
    <property type="entry name" value="SUKH-4"/>
    <property type="match status" value="1"/>
</dbReference>
<evidence type="ECO:0000256" key="1">
    <source>
        <dbReference type="SAM" id="MobiDB-lite"/>
    </source>
</evidence>
<accession>A0A6I6FQU5</accession>
<reference evidence="2 3" key="1">
    <citation type="submission" date="2018-12" db="EMBL/GenBank/DDBJ databases">
        <title>Complete genome sequence of Streptomyces ficellus NRRL8067, the producer of ficellomycin, feldamycin and nojirimycin.</title>
        <authorList>
            <person name="Zhang H."/>
            <person name="Yue R."/>
            <person name="Liu Y."/>
            <person name="Li M."/>
            <person name="Mu H."/>
            <person name="Zhang J."/>
        </authorList>
    </citation>
    <scope>NUCLEOTIDE SEQUENCE [LARGE SCALE GENOMIC DNA]</scope>
    <source>
        <strain evidence="2 3">NRRL 8067</strain>
    </source>
</reference>
<evidence type="ECO:0000313" key="2">
    <source>
        <dbReference type="EMBL" id="QGV81859.1"/>
    </source>
</evidence>
<feature type="region of interest" description="Disordered" evidence="1">
    <location>
        <begin position="218"/>
        <end position="250"/>
    </location>
</feature>